<dbReference type="AlphaFoldDB" id="A0A2G1DIB7"/>
<reference evidence="2 3" key="1">
    <citation type="submission" date="2017-09" db="EMBL/GenBank/DDBJ databases">
        <title>Arcobacter canalis sp. nov., a new species isolated from a water canal contaminated with urban sewage.</title>
        <authorList>
            <person name="Perez-Cataluna A."/>
            <person name="Salas-Masso N."/>
            <person name="Figueras M.J."/>
        </authorList>
    </citation>
    <scope>NUCLEOTIDE SEQUENCE [LARGE SCALE GENOMIC DNA]</scope>
    <source>
        <strain evidence="2 3">F98-3</strain>
    </source>
</reference>
<dbReference type="KEGG" id="amol:AMOL_1362"/>
<keyword evidence="3" id="KW-1185">Reference proteome</keyword>
<gene>
    <name evidence="1" type="ORF">AMOL_1362</name>
    <name evidence="2" type="ORF">CPU12_07030</name>
</gene>
<accession>A0A2G1DIB7</accession>
<proteinExistence type="predicted"/>
<dbReference type="EMBL" id="NXFY01000008">
    <property type="protein sequence ID" value="PHO18211.1"/>
    <property type="molecule type" value="Genomic_DNA"/>
</dbReference>
<evidence type="ECO:0000313" key="1">
    <source>
        <dbReference type="EMBL" id="AXX92337.1"/>
    </source>
</evidence>
<evidence type="ECO:0008006" key="5">
    <source>
        <dbReference type="Google" id="ProtNLM"/>
    </source>
</evidence>
<dbReference type="Proteomes" id="UP000262712">
    <property type="component" value="Chromosome"/>
</dbReference>
<evidence type="ECO:0000313" key="2">
    <source>
        <dbReference type="EMBL" id="PHO18211.1"/>
    </source>
</evidence>
<dbReference type="SUPFAM" id="SSF52833">
    <property type="entry name" value="Thioredoxin-like"/>
    <property type="match status" value="1"/>
</dbReference>
<dbReference type="InterPro" id="IPR036249">
    <property type="entry name" value="Thioredoxin-like_sf"/>
</dbReference>
<evidence type="ECO:0000313" key="4">
    <source>
        <dbReference type="Proteomes" id="UP000262712"/>
    </source>
</evidence>
<reference evidence="1 4" key="2">
    <citation type="submission" date="2018-08" db="EMBL/GenBank/DDBJ databases">
        <title>Complete genome of the Arcobacter molluscorum type strain LMG 25693.</title>
        <authorList>
            <person name="Miller W.G."/>
            <person name="Yee E."/>
            <person name="Bono J.L."/>
        </authorList>
    </citation>
    <scope>NUCLEOTIDE SEQUENCE [LARGE SCALE GENOMIC DNA]</scope>
    <source>
        <strain evidence="1 4">CECT 7696</strain>
    </source>
</reference>
<name>A0A2G1DIB7_9BACT</name>
<dbReference type="Proteomes" id="UP000221222">
    <property type="component" value="Unassembled WGS sequence"/>
</dbReference>
<sequence length="202" mass="23875">MKNLILLTIFAIAFSFAIYYNENFLIKITKQEKPLPLKKINSINNRINLYFKDNSKIILNDKDSIIFFLNNTNKDSIQLKEFIINSKIIQQKLTKEVNSYYININENKKHTIFYKDEKLNIDSKTMLSLYNIDTVPTLIFLDMNNKEIFSLIGKLGEQQLIATLNFIKDKLYKNKDRKSGEVYNSLIEYYKKNAITIENFIK</sequence>
<dbReference type="RefSeq" id="WP_099342387.1">
    <property type="nucleotide sequence ID" value="NZ_CP032098.1"/>
</dbReference>
<dbReference type="EMBL" id="CP032098">
    <property type="protein sequence ID" value="AXX92337.1"/>
    <property type="molecule type" value="Genomic_DNA"/>
</dbReference>
<protein>
    <recommendedName>
        <fullName evidence="5">Thioredoxin-like fold domain-containing protein</fullName>
    </recommendedName>
</protein>
<organism evidence="2 3">
    <name type="scientific">Malaciobacter molluscorum LMG 25693</name>
    <dbReference type="NCBI Taxonomy" id="870501"/>
    <lineage>
        <taxon>Bacteria</taxon>
        <taxon>Pseudomonadati</taxon>
        <taxon>Campylobacterota</taxon>
        <taxon>Epsilonproteobacteria</taxon>
        <taxon>Campylobacterales</taxon>
        <taxon>Arcobacteraceae</taxon>
        <taxon>Malaciobacter</taxon>
    </lineage>
</organism>
<dbReference type="Gene3D" id="3.40.30.10">
    <property type="entry name" value="Glutaredoxin"/>
    <property type="match status" value="1"/>
</dbReference>
<evidence type="ECO:0000313" key="3">
    <source>
        <dbReference type="Proteomes" id="UP000221222"/>
    </source>
</evidence>